<dbReference type="EMBL" id="AP003750">
    <property type="protein sequence ID" value="BAC82982.1"/>
    <property type="molecule type" value="Genomic_DNA"/>
</dbReference>
<dbReference type="InterPro" id="IPR007649">
    <property type="entry name" value="DUF591"/>
</dbReference>
<dbReference type="Pfam" id="PF04569">
    <property type="entry name" value="DUF591"/>
    <property type="match status" value="2"/>
</dbReference>
<reference evidence="4" key="2">
    <citation type="submission" date="2002-05" db="EMBL/GenBank/DDBJ databases">
        <title>Oryza sativa nipponbare(GA3) genomic DNA, chromosome 7, BAC clone:OSJNBb0005G07.</title>
        <authorList>
            <person name="Sasaki T."/>
            <person name="Matsumoto T."/>
            <person name="Katayose Y."/>
        </authorList>
    </citation>
    <scope>NUCLEOTIDE SEQUENCE</scope>
</reference>
<gene>
    <name evidence="3" type="ORF">OJ1174_G05.4</name>
    <name evidence="4" type="ORF">OSJNBb0005G07.131</name>
</gene>
<proteinExistence type="predicted"/>
<feature type="compositionally biased region" description="Basic and acidic residues" evidence="1">
    <location>
        <begin position="284"/>
        <end position="298"/>
    </location>
</feature>
<feature type="compositionally biased region" description="Basic and acidic residues" evidence="1">
    <location>
        <begin position="252"/>
        <end position="262"/>
    </location>
</feature>
<reference evidence="5" key="4">
    <citation type="journal article" date="2008" name="Nucleic Acids Res.">
        <title>The rice annotation project database (RAP-DB): 2008 update.</title>
        <authorList>
            <consortium name="The rice annotation project (RAP)"/>
        </authorList>
    </citation>
    <scope>GENOME REANNOTATION</scope>
    <source>
        <strain evidence="5">cv. Nipponbare</strain>
    </source>
</reference>
<reference evidence="3" key="1">
    <citation type="submission" date="2001-06" db="EMBL/GenBank/DDBJ databases">
        <title>Oryza sativa nipponbare(GA3) genomic DNA, chromosome 7, BAC clone:OJ1174_G05.</title>
        <authorList>
            <person name="Sasaki T."/>
            <person name="Matsumoto T."/>
            <person name="Yamamoto K."/>
        </authorList>
    </citation>
    <scope>NUCLEOTIDE SEQUENCE</scope>
</reference>
<sequence length="482" mass="51074">MTSGGGAGYGFLVVSSGVRKWRGMMGRGRRGHSSLLRWGSWETPEVVAVAILFLSPGMREVLAVAELIARVERSPVQNGTSRVSEREGRWTGLTSRGPGWDPLVGDTVHRAERARGARARAGEGRGVRARFAVDADAAGPRAASRLAVEHAHGEGLTGVGSTRCHAGRREVDDDAGRNGRRTTAASGGANHGDTGEGEHTGWLHETRGDEPTARIRRRELDGGELRRRQPAAGEGGNGDEVTRALQTGQADVRAREGRRERAGGPGSPRAVPGGTRLSVTRFTVRSEHAAHAHGRGRDAVLTARGGTRARGGTDRGRLDPVLAELAPTWRLRGCHAGRREVDDDAGRNGRRTTAASGGANHGDTGEGEHTGWLHETRGDEPTARIRRRELDGGELRRRQPAAGEGGNGDEVTRGRFPAARASTRLREFDASVGLGENASREAGDERRFRARAATAASTRRATAAVGAAPASYGEATCATTRV</sequence>
<evidence type="ECO:0000256" key="1">
    <source>
        <dbReference type="SAM" id="MobiDB-lite"/>
    </source>
</evidence>
<feature type="compositionally biased region" description="Basic and acidic residues" evidence="1">
    <location>
        <begin position="363"/>
        <end position="397"/>
    </location>
</feature>
<feature type="region of interest" description="Disordered" evidence="1">
    <location>
        <begin position="337"/>
        <end position="414"/>
    </location>
</feature>
<reference evidence="5" key="3">
    <citation type="journal article" date="2005" name="Nature">
        <title>The map-based sequence of the rice genome.</title>
        <authorList>
            <consortium name="International rice genome sequencing project (IRGSP)"/>
            <person name="Matsumoto T."/>
            <person name="Wu J."/>
            <person name="Kanamori H."/>
            <person name="Katayose Y."/>
            <person name="Fujisawa M."/>
            <person name="Namiki N."/>
            <person name="Mizuno H."/>
            <person name="Yamamoto K."/>
            <person name="Antonio B.A."/>
            <person name="Baba T."/>
            <person name="Sakata K."/>
            <person name="Nagamura Y."/>
            <person name="Aoki H."/>
            <person name="Arikawa K."/>
            <person name="Arita K."/>
            <person name="Bito T."/>
            <person name="Chiden Y."/>
            <person name="Fujitsuka N."/>
            <person name="Fukunaka R."/>
            <person name="Hamada M."/>
            <person name="Harada C."/>
            <person name="Hayashi A."/>
            <person name="Hijishita S."/>
            <person name="Honda M."/>
            <person name="Hosokawa S."/>
            <person name="Ichikawa Y."/>
            <person name="Idonuma A."/>
            <person name="Iijima M."/>
            <person name="Ikeda M."/>
            <person name="Ikeno M."/>
            <person name="Ito K."/>
            <person name="Ito S."/>
            <person name="Ito T."/>
            <person name="Ito Y."/>
            <person name="Ito Y."/>
            <person name="Iwabuchi A."/>
            <person name="Kamiya K."/>
            <person name="Karasawa W."/>
            <person name="Kurita K."/>
            <person name="Katagiri S."/>
            <person name="Kikuta A."/>
            <person name="Kobayashi H."/>
            <person name="Kobayashi N."/>
            <person name="Machita K."/>
            <person name="Maehara T."/>
            <person name="Masukawa M."/>
            <person name="Mizubayashi T."/>
            <person name="Mukai Y."/>
            <person name="Nagasaki H."/>
            <person name="Nagata Y."/>
            <person name="Naito S."/>
            <person name="Nakashima M."/>
            <person name="Nakama Y."/>
            <person name="Nakamichi Y."/>
            <person name="Nakamura M."/>
            <person name="Meguro A."/>
            <person name="Negishi M."/>
            <person name="Ohta I."/>
            <person name="Ohta T."/>
            <person name="Okamoto M."/>
            <person name="Ono N."/>
            <person name="Saji S."/>
            <person name="Sakaguchi M."/>
            <person name="Sakai K."/>
            <person name="Shibata M."/>
            <person name="Shimokawa T."/>
            <person name="Song J."/>
            <person name="Takazaki Y."/>
            <person name="Terasawa K."/>
            <person name="Tsugane M."/>
            <person name="Tsuji K."/>
            <person name="Ueda S."/>
            <person name="Waki K."/>
            <person name="Yamagata H."/>
            <person name="Yamamoto M."/>
            <person name="Yamamoto S."/>
            <person name="Yamane H."/>
            <person name="Yoshiki S."/>
            <person name="Yoshihara R."/>
            <person name="Yukawa K."/>
            <person name="Zhong H."/>
            <person name="Yano M."/>
            <person name="Yuan Q."/>
            <person name="Ouyang S."/>
            <person name="Liu J."/>
            <person name="Jones K.M."/>
            <person name="Gansberger K."/>
            <person name="Moffat K."/>
            <person name="Hill J."/>
            <person name="Bera J."/>
            <person name="Fadrosh D."/>
            <person name="Jin S."/>
            <person name="Johri S."/>
            <person name="Kim M."/>
            <person name="Overton L."/>
            <person name="Reardon M."/>
            <person name="Tsitrin T."/>
            <person name="Vuong H."/>
            <person name="Weaver B."/>
            <person name="Ciecko A."/>
            <person name="Tallon L."/>
            <person name="Jackson J."/>
            <person name="Pai G."/>
            <person name="Aken S.V."/>
            <person name="Utterback T."/>
            <person name="Reidmuller S."/>
            <person name="Feldblyum T."/>
            <person name="Hsiao J."/>
            <person name="Zismann V."/>
            <person name="Iobst S."/>
            <person name="de Vazeille A.R."/>
            <person name="Buell C.R."/>
            <person name="Ying K."/>
            <person name="Li Y."/>
            <person name="Lu T."/>
            <person name="Huang Y."/>
            <person name="Zhao Q."/>
            <person name="Feng Q."/>
            <person name="Zhang L."/>
            <person name="Zhu J."/>
            <person name="Weng Q."/>
            <person name="Mu J."/>
            <person name="Lu Y."/>
            <person name="Fan D."/>
            <person name="Liu Y."/>
            <person name="Guan J."/>
            <person name="Zhang Y."/>
            <person name="Yu S."/>
            <person name="Liu X."/>
            <person name="Zhang Y."/>
            <person name="Hong G."/>
            <person name="Han B."/>
            <person name="Choisne N."/>
            <person name="Demange N."/>
            <person name="Orjeda G."/>
            <person name="Samain S."/>
            <person name="Cattolico L."/>
            <person name="Pelletier E."/>
            <person name="Couloux A."/>
            <person name="Segurens B."/>
            <person name="Wincker P."/>
            <person name="D'Hont A."/>
            <person name="Scarpelli C."/>
            <person name="Weissenbach J."/>
            <person name="Salanoubat M."/>
            <person name="Quetier F."/>
            <person name="Yu Y."/>
            <person name="Kim H.R."/>
            <person name="Rambo T."/>
            <person name="Currie J."/>
            <person name="Collura K."/>
            <person name="Luo M."/>
            <person name="Yang T."/>
            <person name="Ammiraju J.S.S."/>
            <person name="Engler F."/>
            <person name="Soderlund C."/>
            <person name="Wing R.A."/>
            <person name="Palmer L.E."/>
            <person name="de la Bastide M."/>
            <person name="Spiegel L."/>
            <person name="Nascimento L."/>
            <person name="Zutavern T."/>
            <person name="O'Shaughnessy A."/>
            <person name="Dike S."/>
            <person name="Dedhia N."/>
            <person name="Preston R."/>
            <person name="Balija V."/>
            <person name="McCombie W.R."/>
            <person name="Chow T."/>
            <person name="Chen H."/>
            <person name="Chung M."/>
            <person name="Chen C."/>
            <person name="Shaw J."/>
            <person name="Wu H."/>
            <person name="Hsiao K."/>
            <person name="Chao Y."/>
            <person name="Chu M."/>
            <person name="Cheng C."/>
            <person name="Hour A."/>
            <person name="Lee P."/>
            <person name="Lin S."/>
            <person name="Lin Y."/>
            <person name="Liou J."/>
            <person name="Liu S."/>
            <person name="Hsing Y."/>
            <person name="Raghuvanshi S."/>
            <person name="Mohanty A."/>
            <person name="Bharti A.K."/>
            <person name="Gaur A."/>
            <person name="Gupta V."/>
            <person name="Kumar D."/>
            <person name="Ravi V."/>
            <person name="Vij S."/>
            <person name="Kapur A."/>
            <person name="Khurana P."/>
            <person name="Khurana P."/>
            <person name="Khurana J.P."/>
            <person name="Tyagi A.K."/>
            <person name="Gaikwad K."/>
            <person name="Singh A."/>
            <person name="Dalal V."/>
            <person name="Srivastava S."/>
            <person name="Dixit A."/>
            <person name="Pal A.K."/>
            <person name="Ghazi I.A."/>
            <person name="Yadav M."/>
            <person name="Pandit A."/>
            <person name="Bhargava A."/>
            <person name="Sureshbabu K."/>
            <person name="Batra K."/>
            <person name="Sharma T.R."/>
            <person name="Mohapatra T."/>
            <person name="Singh N.K."/>
            <person name="Messing J."/>
            <person name="Nelson A.B."/>
            <person name="Fuks G."/>
            <person name="Kavchok S."/>
            <person name="Keizer G."/>
            <person name="Linton E."/>
            <person name="Llaca V."/>
            <person name="Song R."/>
            <person name="Tanyolac B."/>
            <person name="Young S."/>
            <person name="Ho-Il K."/>
            <person name="Hahn J.H."/>
            <person name="Sangsakoo G."/>
            <person name="Vanavichit A."/>
            <person name="de Mattos Luiz.A.T."/>
            <person name="Zimmer P.D."/>
            <person name="Malone G."/>
            <person name="Dellagostin O."/>
            <person name="de Oliveira A.C."/>
            <person name="Bevan M."/>
            <person name="Bancroft I."/>
            <person name="Minx P."/>
            <person name="Cordum H."/>
            <person name="Wilson R."/>
            <person name="Cheng Z."/>
            <person name="Jin W."/>
            <person name="Jiang J."/>
            <person name="Leong S.A."/>
            <person name="Iwama H."/>
            <person name="Gojobori T."/>
            <person name="Itoh T."/>
            <person name="Niimura Y."/>
            <person name="Fujii Y."/>
            <person name="Habara T."/>
            <person name="Sakai H."/>
            <person name="Sato Y."/>
            <person name="Wilson G."/>
            <person name="Kumar K."/>
            <person name="McCouch S."/>
            <person name="Juretic N."/>
            <person name="Hoen D."/>
            <person name="Wright S."/>
            <person name="Bruskiewich R."/>
            <person name="Bureau T."/>
            <person name="Miyao A."/>
            <person name="Hirochika H."/>
            <person name="Nishikawa T."/>
            <person name="Kadowaki K."/>
            <person name="Sugiura M."/>
            <person name="Burr B."/>
            <person name="Sasaki T."/>
        </authorList>
    </citation>
    <scope>NUCLEOTIDE SEQUENCE [LARGE SCALE GENOMIC DNA]</scope>
    <source>
        <strain evidence="5">cv. Nipponbare</strain>
    </source>
</reference>
<feature type="compositionally biased region" description="Basic and acidic residues" evidence="1">
    <location>
        <begin position="193"/>
        <end position="227"/>
    </location>
</feature>
<dbReference type="Proteomes" id="UP000000763">
    <property type="component" value="Chromosome 7"/>
</dbReference>
<feature type="domain" description="DUF591" evidence="2">
    <location>
        <begin position="206"/>
        <end position="244"/>
    </location>
</feature>
<feature type="domain" description="DUF591" evidence="2">
    <location>
        <begin position="376"/>
        <end position="422"/>
    </location>
</feature>
<evidence type="ECO:0000313" key="4">
    <source>
        <dbReference type="EMBL" id="BAC83754.1"/>
    </source>
</evidence>
<dbReference type="AlphaFoldDB" id="Q7EZ25"/>
<organism evidence="4 5">
    <name type="scientific">Oryza sativa subsp. japonica</name>
    <name type="common">Rice</name>
    <dbReference type="NCBI Taxonomy" id="39947"/>
    <lineage>
        <taxon>Eukaryota</taxon>
        <taxon>Viridiplantae</taxon>
        <taxon>Streptophyta</taxon>
        <taxon>Embryophyta</taxon>
        <taxon>Tracheophyta</taxon>
        <taxon>Spermatophyta</taxon>
        <taxon>Magnoliopsida</taxon>
        <taxon>Liliopsida</taxon>
        <taxon>Poales</taxon>
        <taxon>Poaceae</taxon>
        <taxon>BOP clade</taxon>
        <taxon>Oryzoideae</taxon>
        <taxon>Oryzeae</taxon>
        <taxon>Oryzinae</taxon>
        <taxon>Oryza</taxon>
        <taxon>Oryza sativa</taxon>
    </lineage>
</organism>
<evidence type="ECO:0000313" key="5">
    <source>
        <dbReference type="Proteomes" id="UP000000763"/>
    </source>
</evidence>
<evidence type="ECO:0000313" key="3">
    <source>
        <dbReference type="EMBL" id="BAC82982.1"/>
    </source>
</evidence>
<name>Q7EZ25_ORYSJ</name>
<feature type="compositionally biased region" description="Basic and acidic residues" evidence="1">
    <location>
        <begin position="337"/>
        <end position="347"/>
    </location>
</feature>
<dbReference type="EMBL" id="AP005149">
    <property type="protein sequence ID" value="BAC83754.1"/>
    <property type="molecule type" value="Genomic_DNA"/>
</dbReference>
<feature type="region of interest" description="Disordered" evidence="1">
    <location>
        <begin position="79"/>
        <end position="105"/>
    </location>
</feature>
<feature type="region of interest" description="Disordered" evidence="1">
    <location>
        <begin position="155"/>
        <end position="319"/>
    </location>
</feature>
<evidence type="ECO:0000259" key="2">
    <source>
        <dbReference type="Pfam" id="PF04569"/>
    </source>
</evidence>
<feature type="compositionally biased region" description="Basic and acidic residues" evidence="1">
    <location>
        <begin position="167"/>
        <end position="177"/>
    </location>
</feature>
<accession>Q7EZ25</accession>
<protein>
    <submittedName>
        <fullName evidence="4">Epstein-Barr virus EBNA-1-like protein</fullName>
    </submittedName>
</protein>